<evidence type="ECO:0000313" key="2">
    <source>
        <dbReference type="Proteomes" id="UP001153332"/>
    </source>
</evidence>
<reference evidence="1" key="1">
    <citation type="submission" date="2022-12" db="EMBL/GenBank/DDBJ databases">
        <title>Genome Sequence of Lasiodiplodia mahajangana.</title>
        <authorList>
            <person name="Buettner E."/>
        </authorList>
    </citation>
    <scope>NUCLEOTIDE SEQUENCE</scope>
    <source>
        <strain evidence="1">VT137</strain>
    </source>
</reference>
<proteinExistence type="predicted"/>
<sequence length="138" mass="15359">MTGYFMKLLAIPALLAGVAQSLDFTNNIPVNSYFEVGSEFVLTWSHETRTDTFKLELFSFSDTPILVSPNGGPLGSPIYDYQSRTILLDDAVKFTDGNYTWVVNTIEDRTGSSWYYGFGAYWDLGSASPRSFHLQAAS</sequence>
<gene>
    <name evidence="1" type="ORF">O1611_g6949</name>
</gene>
<dbReference type="EMBL" id="JAPUUL010001740">
    <property type="protein sequence ID" value="KAJ8126689.1"/>
    <property type="molecule type" value="Genomic_DNA"/>
</dbReference>
<name>A0ACC2JH45_9PEZI</name>
<accession>A0ACC2JH45</accession>
<organism evidence="1 2">
    <name type="scientific">Lasiodiplodia mahajangana</name>
    <dbReference type="NCBI Taxonomy" id="1108764"/>
    <lineage>
        <taxon>Eukaryota</taxon>
        <taxon>Fungi</taxon>
        <taxon>Dikarya</taxon>
        <taxon>Ascomycota</taxon>
        <taxon>Pezizomycotina</taxon>
        <taxon>Dothideomycetes</taxon>
        <taxon>Dothideomycetes incertae sedis</taxon>
        <taxon>Botryosphaeriales</taxon>
        <taxon>Botryosphaeriaceae</taxon>
        <taxon>Lasiodiplodia</taxon>
    </lineage>
</organism>
<protein>
    <submittedName>
        <fullName evidence="1">Uncharacterized protein</fullName>
    </submittedName>
</protein>
<comment type="caution">
    <text evidence="1">The sequence shown here is derived from an EMBL/GenBank/DDBJ whole genome shotgun (WGS) entry which is preliminary data.</text>
</comment>
<dbReference type="Proteomes" id="UP001153332">
    <property type="component" value="Unassembled WGS sequence"/>
</dbReference>
<evidence type="ECO:0000313" key="1">
    <source>
        <dbReference type="EMBL" id="KAJ8126689.1"/>
    </source>
</evidence>
<keyword evidence="2" id="KW-1185">Reference proteome</keyword>